<gene>
    <name evidence="13" type="ORF">GGR17_002414</name>
</gene>
<evidence type="ECO:0000259" key="12">
    <source>
        <dbReference type="PROSITE" id="PS51007"/>
    </source>
</evidence>
<dbReference type="GO" id="GO:0005506">
    <property type="term" value="F:iron ion binding"/>
    <property type="evidence" value="ECO:0007669"/>
    <property type="project" value="InterPro"/>
</dbReference>
<dbReference type="PANTHER" id="PTHR33751">
    <property type="entry name" value="CBB3-TYPE CYTOCHROME C OXIDASE SUBUNIT FIXP"/>
    <property type="match status" value="1"/>
</dbReference>
<evidence type="ECO:0000256" key="10">
    <source>
        <dbReference type="SAM" id="MobiDB-lite"/>
    </source>
</evidence>
<feature type="signal peptide" evidence="11">
    <location>
        <begin position="1"/>
        <end position="19"/>
    </location>
</feature>
<evidence type="ECO:0000313" key="14">
    <source>
        <dbReference type="Proteomes" id="UP000585681"/>
    </source>
</evidence>
<comment type="caution">
    <text evidence="13">The sequence shown here is derived from an EMBL/GenBank/DDBJ whole genome shotgun (WGS) entry which is preliminary data.</text>
</comment>
<keyword evidence="2" id="KW-0813">Transport</keyword>
<feature type="binding site" description="covalent" evidence="8">
    <location>
        <position position="123"/>
    </location>
    <ligand>
        <name>heme c</name>
        <dbReference type="ChEBI" id="CHEBI:61717"/>
        <label>2</label>
    </ligand>
</feature>
<dbReference type="AlphaFoldDB" id="A0A840CB17"/>
<keyword evidence="7 9" id="KW-0408">Iron</keyword>
<dbReference type="GO" id="GO:0042597">
    <property type="term" value="C:periplasmic space"/>
    <property type="evidence" value="ECO:0007669"/>
    <property type="project" value="UniProtKB-SubCell"/>
</dbReference>
<feature type="binding site" description="covalent" evidence="8">
    <location>
        <position position="126"/>
    </location>
    <ligand>
        <name>heme c</name>
        <dbReference type="ChEBI" id="CHEBI:61717"/>
        <label>2</label>
    </ligand>
</feature>
<dbReference type="InterPro" id="IPR050597">
    <property type="entry name" value="Cytochrome_c_Oxidase_Subunit"/>
</dbReference>
<dbReference type="GO" id="GO:0009055">
    <property type="term" value="F:electron transfer activity"/>
    <property type="evidence" value="ECO:0007669"/>
    <property type="project" value="InterPro"/>
</dbReference>
<dbReference type="GO" id="GO:0020037">
    <property type="term" value="F:heme binding"/>
    <property type="evidence" value="ECO:0007669"/>
    <property type="project" value="InterPro"/>
</dbReference>
<feature type="chain" id="PRO_5032494969" evidence="11">
    <location>
        <begin position="20"/>
        <end position="196"/>
    </location>
</feature>
<evidence type="ECO:0000313" key="13">
    <source>
        <dbReference type="EMBL" id="MBB4022595.1"/>
    </source>
</evidence>
<dbReference type="InterPro" id="IPR024167">
    <property type="entry name" value="Cytochrome_c4-like"/>
</dbReference>
<organism evidence="13 14">
    <name type="scientific">Actibacterium naphthalenivorans</name>
    <dbReference type="NCBI Taxonomy" id="1614693"/>
    <lineage>
        <taxon>Bacteria</taxon>
        <taxon>Pseudomonadati</taxon>
        <taxon>Pseudomonadota</taxon>
        <taxon>Alphaproteobacteria</taxon>
        <taxon>Rhodobacterales</taxon>
        <taxon>Roseobacteraceae</taxon>
        <taxon>Actibacterium</taxon>
    </lineage>
</organism>
<dbReference type="Proteomes" id="UP000585681">
    <property type="component" value="Unassembled WGS sequence"/>
</dbReference>
<evidence type="ECO:0000256" key="2">
    <source>
        <dbReference type="ARBA" id="ARBA00022448"/>
    </source>
</evidence>
<dbReference type="Gene3D" id="1.10.760.10">
    <property type="entry name" value="Cytochrome c-like domain"/>
    <property type="match status" value="2"/>
</dbReference>
<feature type="binding site" description="covalent" evidence="8">
    <location>
        <position position="36"/>
    </location>
    <ligand>
        <name>heme c</name>
        <dbReference type="ChEBI" id="CHEBI:61717"/>
        <label>1</label>
    </ligand>
</feature>
<keyword evidence="5" id="KW-0574">Periplasm</keyword>
<dbReference type="InterPro" id="IPR009056">
    <property type="entry name" value="Cyt_c-like_dom"/>
</dbReference>
<protein>
    <submittedName>
        <fullName evidence="13">Cytochrome c553</fullName>
    </submittedName>
</protein>
<evidence type="ECO:0000256" key="5">
    <source>
        <dbReference type="ARBA" id="ARBA00022764"/>
    </source>
</evidence>
<evidence type="ECO:0000256" key="7">
    <source>
        <dbReference type="ARBA" id="ARBA00023004"/>
    </source>
</evidence>
<dbReference type="Pfam" id="PF00034">
    <property type="entry name" value="Cytochrom_C"/>
    <property type="match status" value="1"/>
</dbReference>
<name>A0A840CB17_9RHOB</name>
<sequence length="196" mass="21553">MRLLDLLLGLCLVAPQARADMLMDEGLPPHERCALCHGLYGDAYRDKFPKLAAQRPAYIERQINAFLSGARSNDGGQMVAVVTEIAPEHIPQVAAWFAAQDPPPPAAPPEDRSGEILYVTSGCLDCHDETAAGKPEMPYLSAQHAAYLAKQMREFRDGARPDRPKERMRETLRPLSDTQIAAIAAYLASRERSSTP</sequence>
<evidence type="ECO:0000256" key="11">
    <source>
        <dbReference type="SAM" id="SignalP"/>
    </source>
</evidence>
<reference evidence="13" key="1">
    <citation type="submission" date="2020-08" db="EMBL/GenBank/DDBJ databases">
        <title>Genomic Encyclopedia of Type Strains, Phase IV (KMG-IV): sequencing the most valuable type-strain genomes for metagenomic binning, comparative biology and taxonomic classification.</title>
        <authorList>
            <person name="Goeker M."/>
        </authorList>
    </citation>
    <scope>NUCLEOTIDE SEQUENCE [LARGE SCALE GENOMIC DNA]</scope>
    <source>
        <strain evidence="13">DSM 105040</strain>
    </source>
</reference>
<dbReference type="SUPFAM" id="SSF46626">
    <property type="entry name" value="Cytochrome c"/>
    <property type="match status" value="2"/>
</dbReference>
<accession>A0A840CB17</accession>
<keyword evidence="6" id="KW-0249">Electron transport</keyword>
<proteinExistence type="predicted"/>
<evidence type="ECO:0000256" key="4">
    <source>
        <dbReference type="ARBA" id="ARBA00022723"/>
    </source>
</evidence>
<keyword evidence="11" id="KW-0732">Signal</keyword>
<dbReference type="PROSITE" id="PS51007">
    <property type="entry name" value="CYTC"/>
    <property type="match status" value="2"/>
</dbReference>
<feature type="binding site" description="axial binding residue" evidence="9">
    <location>
        <position position="127"/>
    </location>
    <ligand>
        <name>heme c</name>
        <dbReference type="ChEBI" id="CHEBI:61717"/>
        <label>2</label>
    </ligand>
    <ligandPart>
        <name>Fe</name>
        <dbReference type="ChEBI" id="CHEBI:18248"/>
    </ligandPart>
</feature>
<evidence type="ECO:0000256" key="1">
    <source>
        <dbReference type="ARBA" id="ARBA00004418"/>
    </source>
</evidence>
<feature type="domain" description="Cytochrome c" evidence="12">
    <location>
        <begin position="109"/>
        <end position="191"/>
    </location>
</feature>
<keyword evidence="3 8" id="KW-0349">Heme</keyword>
<keyword evidence="14" id="KW-1185">Reference proteome</keyword>
<comment type="subcellular location">
    <subcellularLocation>
        <location evidence="1">Periplasm</location>
    </subcellularLocation>
</comment>
<feature type="region of interest" description="Disordered" evidence="10">
    <location>
        <begin position="155"/>
        <end position="174"/>
    </location>
</feature>
<dbReference type="RefSeq" id="WP_054539775.1">
    <property type="nucleotide sequence ID" value="NZ_JACIEQ010000003.1"/>
</dbReference>
<dbReference type="InterPro" id="IPR036909">
    <property type="entry name" value="Cyt_c-like_dom_sf"/>
</dbReference>
<feature type="domain" description="Cytochrome c" evidence="12">
    <location>
        <begin position="4"/>
        <end position="101"/>
    </location>
</feature>
<evidence type="ECO:0000256" key="9">
    <source>
        <dbReference type="PIRSR" id="PIRSR000005-2"/>
    </source>
</evidence>
<feature type="compositionally biased region" description="Basic and acidic residues" evidence="10">
    <location>
        <begin position="155"/>
        <end position="172"/>
    </location>
</feature>
<dbReference type="EMBL" id="JACIEQ010000003">
    <property type="protein sequence ID" value="MBB4022595.1"/>
    <property type="molecule type" value="Genomic_DNA"/>
</dbReference>
<keyword evidence="4 9" id="KW-0479">Metal-binding</keyword>
<feature type="binding site" description="axial binding residue" evidence="9">
    <location>
        <position position="37"/>
    </location>
    <ligand>
        <name>heme c</name>
        <dbReference type="ChEBI" id="CHEBI:61717"/>
        <label>1</label>
    </ligand>
    <ligandPart>
        <name>Fe</name>
        <dbReference type="ChEBI" id="CHEBI:18248"/>
    </ligandPart>
</feature>
<feature type="binding site" description="covalent" evidence="8">
    <location>
        <position position="33"/>
    </location>
    <ligand>
        <name>heme c</name>
        <dbReference type="ChEBI" id="CHEBI:61717"/>
        <label>1</label>
    </ligand>
</feature>
<evidence type="ECO:0000256" key="8">
    <source>
        <dbReference type="PIRSR" id="PIRSR000005-1"/>
    </source>
</evidence>
<feature type="binding site" description="axial binding residue" evidence="9">
    <location>
        <position position="168"/>
    </location>
    <ligand>
        <name>heme c</name>
        <dbReference type="ChEBI" id="CHEBI:61717"/>
        <label>2</label>
    </ligand>
    <ligandPart>
        <name>Fe</name>
        <dbReference type="ChEBI" id="CHEBI:18248"/>
    </ligandPart>
</feature>
<evidence type="ECO:0000256" key="3">
    <source>
        <dbReference type="ARBA" id="ARBA00022617"/>
    </source>
</evidence>
<evidence type="ECO:0000256" key="6">
    <source>
        <dbReference type="ARBA" id="ARBA00022982"/>
    </source>
</evidence>
<dbReference type="PANTHER" id="PTHR33751:SF9">
    <property type="entry name" value="CYTOCHROME C4"/>
    <property type="match status" value="1"/>
</dbReference>
<comment type="PTM">
    <text evidence="8">Binds 2 heme c groups covalently per subunit.</text>
</comment>
<dbReference type="PIRSF" id="PIRSF000005">
    <property type="entry name" value="Cytochrome_c4"/>
    <property type="match status" value="1"/>
</dbReference>
<feature type="binding site" description="axial binding residue" evidence="9">
    <location>
        <position position="78"/>
    </location>
    <ligand>
        <name>heme c</name>
        <dbReference type="ChEBI" id="CHEBI:61717"/>
        <label>1</label>
    </ligand>
    <ligandPart>
        <name>Fe</name>
        <dbReference type="ChEBI" id="CHEBI:18248"/>
    </ligandPart>
</feature>